<dbReference type="CDD" id="cd05930">
    <property type="entry name" value="A_NRPS"/>
    <property type="match status" value="1"/>
</dbReference>
<name>A0ABU7KKD3_9ACTN</name>
<dbReference type="InterPro" id="IPR023213">
    <property type="entry name" value="CAT-like_dom_sf"/>
</dbReference>
<dbReference type="InterPro" id="IPR000873">
    <property type="entry name" value="AMP-dep_synth/lig_dom"/>
</dbReference>
<keyword evidence="4" id="KW-0436">Ligase</keyword>
<reference evidence="6 7" key="1">
    <citation type="submission" date="2023-07" db="EMBL/GenBank/DDBJ databases">
        <authorList>
            <person name="Girao M."/>
            <person name="Carvalho M.F."/>
        </authorList>
    </citation>
    <scope>NUCLEOTIDE SEQUENCE [LARGE SCALE GENOMIC DNA]</scope>
    <source>
        <strain evidence="6 7">66/93</strain>
    </source>
</reference>
<organism evidence="6 7">
    <name type="scientific">Nocardiopsis tropica</name>
    <dbReference type="NCBI Taxonomy" id="109330"/>
    <lineage>
        <taxon>Bacteria</taxon>
        <taxon>Bacillati</taxon>
        <taxon>Actinomycetota</taxon>
        <taxon>Actinomycetes</taxon>
        <taxon>Streptosporangiales</taxon>
        <taxon>Nocardiopsidaceae</taxon>
        <taxon>Nocardiopsis</taxon>
    </lineage>
</organism>
<dbReference type="Pfam" id="PF07993">
    <property type="entry name" value="NAD_binding_4"/>
    <property type="match status" value="1"/>
</dbReference>
<dbReference type="Gene3D" id="1.10.1200.10">
    <property type="entry name" value="ACP-like"/>
    <property type="match status" value="1"/>
</dbReference>
<dbReference type="Gene3D" id="3.40.50.12780">
    <property type="entry name" value="N-terminal domain of ligase-like"/>
    <property type="match status" value="1"/>
</dbReference>
<keyword evidence="3" id="KW-0597">Phosphoprotein</keyword>
<dbReference type="SUPFAM" id="SSF56801">
    <property type="entry name" value="Acetyl-CoA synthetase-like"/>
    <property type="match status" value="1"/>
</dbReference>
<dbReference type="SUPFAM" id="SSF52777">
    <property type="entry name" value="CoA-dependent acyltransferases"/>
    <property type="match status" value="2"/>
</dbReference>
<dbReference type="NCBIfam" id="TIGR01733">
    <property type="entry name" value="AA-adenyl-dom"/>
    <property type="match status" value="1"/>
</dbReference>
<dbReference type="SUPFAM" id="SSF47336">
    <property type="entry name" value="ACP-like"/>
    <property type="match status" value="1"/>
</dbReference>
<comment type="caution">
    <text evidence="6">The sequence shown here is derived from an EMBL/GenBank/DDBJ whole genome shotgun (WGS) entry which is preliminary data.</text>
</comment>
<sequence>MELARQNKDRLKAFLESPGFSGEWEPGQGQKSHWLGNAMVPDGSHANLALVVRVARFPDHVWSTALRCVTGHHPLLRTTYHTASGRPRAVTSDAPAMDLRITCADLDAQAWTDDVADRPFDLEKLVGRLEILRGGAGADDLMALTVHHIATDYKGLEIVARDIFDVLNTGEPPSRPVRAHYTDFAAEQAWGRNQNDYGKRLSRAVKRLEGYPHRVELGIQSSPRPASRATDGVVVRGRVHGAAAAGVREQARIHRTTAYTVAFEAVTSTLLRYTAAPGMLIGCPMSNREGAEWSDIVGDFVNTVPVPVDRTTDTAGERIRVAHERLRTASADRDLAFADVVGELRAERYPDAPPLCQIVFAWHQGTSLEDRDGGPLRGVVLSEQRGAPVDLLVVVADHGDSFEVRLHAATGLYPTERLESLLHEILRAFEGQGPAELAESVRSGPRVPVPVRTVAQAFRTQELTRPEAIAYDGTGGSSTYREFAELVRRIAGSLRAAGPSGGRVALLVHRGPELLAAEVAVSWVGAHFVPLDPHHPVPRLQAIIDDCRPTVLLTDQDSTGLRGDFVPVRLADAAPAGTELLEPVAMAPDSAAYVIYTSGTTNRPKGVEVSVRALANFVVQMERTLELTPLERVAAFAPYSFDASVFELLVPLALGAAVVMADEATTRDGTALVDFIDRHEVSLFSATPAGFGLMLAAGWKEPVEARAISMGDKLDTPRALQVAPLVRELWNLYGPTEATVWCTAHRFSAETQPEHDLVPIGEPLANAGVVILDADGRPVPDGVVGELCVLGDGLASGYLNLAELTESSFMSRGGVRYYRTGDRARMLDRGEITVLGRFDHQVKVRGHRIELLEIEGALREHRDVADACVVKQTHAGEEVLVAFVDAEGADTAPLREYLEERLPRYMVPARIVRVHPMPTTANGKVDRELLAKTIPGDTEATVGPVTEEHGGPVQEVTALWRSVLGHSDFGPKDNFFSVGGTSLQALRLCELLGRSSGAPVPVAEVFARSTVLEQVRMVTRTEVGPVSETIVPRNLPPSFPDRVTAVARGPVRHVVLTGATGFLGSHVVADLVAAGIRVTCLVRGNHTGHAQLRLDRALAQWHITLPASADVSAVPADLAVPGLGVEEDLLKDVDAIVHSAAHVNLVLPYDALERTNVDATADLLAMAARHGGIPLHFVSTYSVVDPSGERHAEEWGLPEHPWLAIPYVRTKWQSERLLTQARRRGARVAVYRPSRIVGHSRTGATNPEDLFNLALGCVKAMGSAPDIPTMDNFVTVDAVSRALVRHVVTGSGVGNVHHLVHPRWRPWTSFVESLRSVGTVVDTVPYGVWLERFRSFSDTPTGARYAVLRAFMNQYAGAFLDLGTHHPVLEDHKARSGGLPTENEPPFDADYMSRTLRYIDEHPS</sequence>
<dbReference type="Pfam" id="PF13193">
    <property type="entry name" value="AMP-binding_C"/>
    <property type="match status" value="1"/>
</dbReference>
<evidence type="ECO:0000256" key="1">
    <source>
        <dbReference type="ARBA" id="ARBA00001957"/>
    </source>
</evidence>
<comment type="cofactor">
    <cofactor evidence="1">
        <name>pantetheine 4'-phosphate</name>
        <dbReference type="ChEBI" id="CHEBI:47942"/>
    </cofactor>
</comment>
<dbReference type="InterPro" id="IPR036291">
    <property type="entry name" value="NAD(P)-bd_dom_sf"/>
</dbReference>
<dbReference type="InterPro" id="IPR013120">
    <property type="entry name" value="FAR_NAD-bd"/>
</dbReference>
<protein>
    <submittedName>
        <fullName evidence="6">Amino acid adenylation domain-containing protein</fullName>
    </submittedName>
</protein>
<proteinExistence type="predicted"/>
<dbReference type="Proteomes" id="UP001348641">
    <property type="component" value="Unassembled WGS sequence"/>
</dbReference>
<keyword evidence="2" id="KW-0596">Phosphopantetheine</keyword>
<evidence type="ECO:0000313" key="6">
    <source>
        <dbReference type="EMBL" id="MEE2049755.1"/>
    </source>
</evidence>
<dbReference type="InterPro" id="IPR001242">
    <property type="entry name" value="Condensation_dom"/>
</dbReference>
<evidence type="ECO:0000256" key="4">
    <source>
        <dbReference type="ARBA" id="ARBA00022598"/>
    </source>
</evidence>
<evidence type="ECO:0000313" key="7">
    <source>
        <dbReference type="Proteomes" id="UP001348641"/>
    </source>
</evidence>
<dbReference type="Pfam" id="PF00668">
    <property type="entry name" value="Condensation"/>
    <property type="match status" value="1"/>
</dbReference>
<dbReference type="Gene3D" id="3.40.50.720">
    <property type="entry name" value="NAD(P)-binding Rossmann-like Domain"/>
    <property type="match status" value="1"/>
</dbReference>
<dbReference type="InterPro" id="IPR010071">
    <property type="entry name" value="AA_adenyl_dom"/>
</dbReference>
<dbReference type="RefSeq" id="WP_330157017.1">
    <property type="nucleotide sequence ID" value="NZ_BAAAJA010000006.1"/>
</dbReference>
<gene>
    <name evidence="6" type="ORF">Q8A49_04530</name>
</gene>
<dbReference type="Gene3D" id="3.30.559.30">
    <property type="entry name" value="Nonribosomal peptide synthetase, condensation domain"/>
    <property type="match status" value="1"/>
</dbReference>
<evidence type="ECO:0000256" key="2">
    <source>
        <dbReference type="ARBA" id="ARBA00022450"/>
    </source>
</evidence>
<dbReference type="NCBIfam" id="TIGR01746">
    <property type="entry name" value="Thioester-redct"/>
    <property type="match status" value="1"/>
</dbReference>
<dbReference type="Gene3D" id="3.30.300.30">
    <property type="match status" value="1"/>
</dbReference>
<dbReference type="Gene3D" id="3.30.559.10">
    <property type="entry name" value="Chloramphenicol acetyltransferase-like domain"/>
    <property type="match status" value="1"/>
</dbReference>
<dbReference type="PROSITE" id="PS50075">
    <property type="entry name" value="CARRIER"/>
    <property type="match status" value="1"/>
</dbReference>
<dbReference type="Pfam" id="PF00550">
    <property type="entry name" value="PP-binding"/>
    <property type="match status" value="1"/>
</dbReference>
<dbReference type="EMBL" id="JAUUCC010000007">
    <property type="protein sequence ID" value="MEE2049755.1"/>
    <property type="molecule type" value="Genomic_DNA"/>
</dbReference>
<dbReference type="PANTHER" id="PTHR45527:SF1">
    <property type="entry name" value="FATTY ACID SYNTHASE"/>
    <property type="match status" value="1"/>
</dbReference>
<dbReference type="InterPro" id="IPR010080">
    <property type="entry name" value="Thioester_reductase-like_dom"/>
</dbReference>
<dbReference type="InterPro" id="IPR025110">
    <property type="entry name" value="AMP-bd_C"/>
</dbReference>
<dbReference type="PANTHER" id="PTHR45527">
    <property type="entry name" value="NONRIBOSOMAL PEPTIDE SYNTHETASE"/>
    <property type="match status" value="1"/>
</dbReference>
<dbReference type="InterPro" id="IPR009081">
    <property type="entry name" value="PP-bd_ACP"/>
</dbReference>
<dbReference type="SUPFAM" id="SSF51735">
    <property type="entry name" value="NAD(P)-binding Rossmann-fold domains"/>
    <property type="match status" value="1"/>
</dbReference>
<dbReference type="InterPro" id="IPR036736">
    <property type="entry name" value="ACP-like_sf"/>
</dbReference>
<feature type="domain" description="Carrier" evidence="5">
    <location>
        <begin position="947"/>
        <end position="1022"/>
    </location>
</feature>
<evidence type="ECO:0000259" key="5">
    <source>
        <dbReference type="PROSITE" id="PS50075"/>
    </source>
</evidence>
<evidence type="ECO:0000256" key="3">
    <source>
        <dbReference type="ARBA" id="ARBA00022553"/>
    </source>
</evidence>
<accession>A0ABU7KKD3</accession>
<dbReference type="InterPro" id="IPR042099">
    <property type="entry name" value="ANL_N_sf"/>
</dbReference>
<dbReference type="InterPro" id="IPR045851">
    <property type="entry name" value="AMP-bd_C_sf"/>
</dbReference>
<dbReference type="Pfam" id="PF00501">
    <property type="entry name" value="AMP-binding"/>
    <property type="match status" value="1"/>
</dbReference>